<evidence type="ECO:0000313" key="9">
    <source>
        <dbReference type="EMBL" id="KIV99693.1"/>
    </source>
</evidence>
<protein>
    <recommendedName>
        <fullName evidence="8">Major facilitator superfamily (MFS) profile domain-containing protein</fullName>
    </recommendedName>
</protein>
<feature type="transmembrane region" description="Helical" evidence="7">
    <location>
        <begin position="362"/>
        <end position="380"/>
    </location>
</feature>
<dbReference type="InParanoid" id="A0A0D2AKX5"/>
<dbReference type="SUPFAM" id="SSF103473">
    <property type="entry name" value="MFS general substrate transporter"/>
    <property type="match status" value="1"/>
</dbReference>
<dbReference type="HOGENOM" id="CLU_000960_22_0_1"/>
<name>A0A0D2AKX5_9PEZI</name>
<feature type="transmembrane region" description="Helical" evidence="7">
    <location>
        <begin position="126"/>
        <end position="145"/>
    </location>
</feature>
<dbReference type="EMBL" id="KN847572">
    <property type="protein sequence ID" value="KIV99693.1"/>
    <property type="molecule type" value="Genomic_DNA"/>
</dbReference>
<dbReference type="AlphaFoldDB" id="A0A0D2AKX5"/>
<keyword evidence="4 7" id="KW-0812">Transmembrane</keyword>
<comment type="subcellular location">
    <subcellularLocation>
        <location evidence="1">Membrane</location>
        <topology evidence="1">Multi-pass membrane protein</topology>
    </subcellularLocation>
</comment>
<dbReference type="OrthoDB" id="10021397at2759"/>
<dbReference type="PROSITE" id="PS50850">
    <property type="entry name" value="MFS"/>
    <property type="match status" value="1"/>
</dbReference>
<feature type="transmembrane region" description="Helical" evidence="7">
    <location>
        <begin position="221"/>
        <end position="242"/>
    </location>
</feature>
<feature type="transmembrane region" description="Helical" evidence="7">
    <location>
        <begin position="254"/>
        <end position="272"/>
    </location>
</feature>
<dbReference type="Gene3D" id="1.20.1250.20">
    <property type="entry name" value="MFS general substrate transporter like domains"/>
    <property type="match status" value="1"/>
</dbReference>
<keyword evidence="3" id="KW-0813">Transport</keyword>
<evidence type="ECO:0000256" key="6">
    <source>
        <dbReference type="ARBA" id="ARBA00023136"/>
    </source>
</evidence>
<dbReference type="PANTHER" id="PTHR23501:SF102">
    <property type="entry name" value="DRUG TRANSPORTER, PUTATIVE (AFU_ORTHOLOGUE AFUA_3G08530)-RELATED"/>
    <property type="match status" value="1"/>
</dbReference>
<feature type="transmembrane region" description="Helical" evidence="7">
    <location>
        <begin position="480"/>
        <end position="498"/>
    </location>
</feature>
<dbReference type="Pfam" id="PF06609">
    <property type="entry name" value="TRI12"/>
    <property type="match status" value="1"/>
</dbReference>
<dbReference type="InterPro" id="IPR011701">
    <property type="entry name" value="MFS"/>
</dbReference>
<accession>A0A0D2AKX5</accession>
<dbReference type="VEuPathDB" id="FungiDB:PV09_08626"/>
<dbReference type="InterPro" id="IPR010573">
    <property type="entry name" value="MFS_Str1/Tri12-like"/>
</dbReference>
<evidence type="ECO:0000256" key="4">
    <source>
        <dbReference type="ARBA" id="ARBA00022692"/>
    </source>
</evidence>
<feature type="transmembrane region" description="Helical" evidence="7">
    <location>
        <begin position="293"/>
        <end position="317"/>
    </location>
</feature>
<dbReference type="Proteomes" id="UP000053259">
    <property type="component" value="Unassembled WGS sequence"/>
</dbReference>
<dbReference type="PANTHER" id="PTHR23501">
    <property type="entry name" value="MAJOR FACILITATOR SUPERFAMILY"/>
    <property type="match status" value="1"/>
</dbReference>
<dbReference type="Gene3D" id="1.20.1720.10">
    <property type="entry name" value="Multidrug resistance protein D"/>
    <property type="match status" value="1"/>
</dbReference>
<organism evidence="9 10">
    <name type="scientific">Verruconis gallopava</name>
    <dbReference type="NCBI Taxonomy" id="253628"/>
    <lineage>
        <taxon>Eukaryota</taxon>
        <taxon>Fungi</taxon>
        <taxon>Dikarya</taxon>
        <taxon>Ascomycota</taxon>
        <taxon>Pezizomycotina</taxon>
        <taxon>Dothideomycetes</taxon>
        <taxon>Pleosporomycetidae</taxon>
        <taxon>Venturiales</taxon>
        <taxon>Sympoventuriaceae</taxon>
        <taxon>Verruconis</taxon>
    </lineage>
</organism>
<proteinExistence type="inferred from homology"/>
<dbReference type="InterPro" id="IPR036259">
    <property type="entry name" value="MFS_trans_sf"/>
</dbReference>
<gene>
    <name evidence="9" type="ORF">PV09_08626</name>
</gene>
<dbReference type="Pfam" id="PF07690">
    <property type="entry name" value="MFS_1"/>
    <property type="match status" value="1"/>
</dbReference>
<feature type="transmembrane region" description="Helical" evidence="7">
    <location>
        <begin position="386"/>
        <end position="407"/>
    </location>
</feature>
<keyword evidence="10" id="KW-1185">Reference proteome</keyword>
<dbReference type="PRINTS" id="PR01036">
    <property type="entry name" value="TCRTETB"/>
</dbReference>
<dbReference type="RefSeq" id="XP_016209563.1">
    <property type="nucleotide sequence ID" value="XM_016362550.1"/>
</dbReference>
<feature type="transmembrane region" description="Helical" evidence="7">
    <location>
        <begin position="55"/>
        <end position="74"/>
    </location>
</feature>
<feature type="transmembrane region" description="Helical" evidence="7">
    <location>
        <begin position="419"/>
        <end position="443"/>
    </location>
</feature>
<reference evidence="9 10" key="1">
    <citation type="submission" date="2015-01" db="EMBL/GenBank/DDBJ databases">
        <title>The Genome Sequence of Ochroconis gallopava CBS43764.</title>
        <authorList>
            <consortium name="The Broad Institute Genomics Platform"/>
            <person name="Cuomo C."/>
            <person name="de Hoog S."/>
            <person name="Gorbushina A."/>
            <person name="Stielow B."/>
            <person name="Teixiera M."/>
            <person name="Abouelleil A."/>
            <person name="Chapman S.B."/>
            <person name="Priest M."/>
            <person name="Young S.K."/>
            <person name="Wortman J."/>
            <person name="Nusbaum C."/>
            <person name="Birren B."/>
        </authorList>
    </citation>
    <scope>NUCLEOTIDE SEQUENCE [LARGE SCALE GENOMIC DNA]</scope>
    <source>
        <strain evidence="9 10">CBS 43764</strain>
    </source>
</reference>
<evidence type="ECO:0000256" key="2">
    <source>
        <dbReference type="ARBA" id="ARBA00007520"/>
    </source>
</evidence>
<comment type="similarity">
    <text evidence="2">Belongs to the major facilitator superfamily. TCR/Tet family.</text>
</comment>
<feature type="transmembrane region" description="Helical" evidence="7">
    <location>
        <begin position="157"/>
        <end position="177"/>
    </location>
</feature>
<sequence>MLATTISNEKSYTTKQVISKGKFTLDDAVNEVEKSNTETKEESDGLKDGLEAPKGFTLILIIFSLCLTQFLPALDTTIVSTALSSITRDLHATAAEYTWVSASYTLASTACTPLWARCSDIVGRKLLLVVAKLCFMGGSVLAALSKSPIMMIAGRTIQGLGAGGMQIFIQLIIADIFPLKLRAKYYGLHQPAICRTIPFTSNLYHKTQYEKAKISNAFKTFDWGGSILIVGGTILLLCGLEGGASLTYSWTSGYTLGLLLSGVVALTIFIPYEWNIPSLPLIPLAVFQGRSKLAILSASFAHTFAFIAYDFFLPLYFQAVLGASPLHSALYLLILIVTMSAVASGTGIFIKCTGRFREPMWFGSMVMTLGTGLFINFGSTTEWPKLIVYQLLAALGAGTMFISPMIAMQHHLHPTEISAGISAYTFLRSLGSAVSVVCGGVVLQSTIHTNTLSTWAVDNVGHLPTHPDIDRYASGFSKLWIFYSGFCGLMLISTILIGKTSAKNQADEEAEGSSTQS</sequence>
<dbReference type="GO" id="GO:0005886">
    <property type="term" value="C:plasma membrane"/>
    <property type="evidence" value="ECO:0007669"/>
    <property type="project" value="TreeGrafter"/>
</dbReference>
<feature type="transmembrane region" description="Helical" evidence="7">
    <location>
        <begin position="329"/>
        <end position="350"/>
    </location>
</feature>
<dbReference type="GeneID" id="27316599"/>
<evidence type="ECO:0000256" key="1">
    <source>
        <dbReference type="ARBA" id="ARBA00004141"/>
    </source>
</evidence>
<dbReference type="InterPro" id="IPR020846">
    <property type="entry name" value="MFS_dom"/>
</dbReference>
<feature type="domain" description="Major facilitator superfamily (MFS) profile" evidence="8">
    <location>
        <begin position="61"/>
        <end position="502"/>
    </location>
</feature>
<keyword evidence="6 7" id="KW-0472">Membrane</keyword>
<dbReference type="GO" id="GO:0022857">
    <property type="term" value="F:transmembrane transporter activity"/>
    <property type="evidence" value="ECO:0007669"/>
    <property type="project" value="InterPro"/>
</dbReference>
<evidence type="ECO:0000256" key="5">
    <source>
        <dbReference type="ARBA" id="ARBA00022989"/>
    </source>
</evidence>
<evidence type="ECO:0000256" key="3">
    <source>
        <dbReference type="ARBA" id="ARBA00022448"/>
    </source>
</evidence>
<evidence type="ECO:0000313" key="10">
    <source>
        <dbReference type="Proteomes" id="UP000053259"/>
    </source>
</evidence>
<evidence type="ECO:0000259" key="8">
    <source>
        <dbReference type="PROSITE" id="PS50850"/>
    </source>
</evidence>
<evidence type="ECO:0000256" key="7">
    <source>
        <dbReference type="SAM" id="Phobius"/>
    </source>
</evidence>
<keyword evidence="5 7" id="KW-1133">Transmembrane helix</keyword>